<feature type="transmembrane region" description="Helical" evidence="1">
    <location>
        <begin position="219"/>
        <end position="238"/>
    </location>
</feature>
<feature type="transmembrane region" description="Helical" evidence="1">
    <location>
        <begin position="314"/>
        <end position="333"/>
    </location>
</feature>
<feature type="transmembrane region" description="Helical" evidence="1">
    <location>
        <begin position="283"/>
        <end position="302"/>
    </location>
</feature>
<feature type="transmembrane region" description="Helical" evidence="1">
    <location>
        <begin position="384"/>
        <end position="406"/>
    </location>
</feature>
<gene>
    <name evidence="2" type="ORF">DY251_16730</name>
</gene>
<comment type="caution">
    <text evidence="2">The sequence shown here is derived from an EMBL/GenBank/DDBJ whole genome shotgun (WGS) entry which is preliminary data.</text>
</comment>
<dbReference type="Proteomes" id="UP000262379">
    <property type="component" value="Unassembled WGS sequence"/>
</dbReference>
<feature type="transmembrane region" description="Helical" evidence="1">
    <location>
        <begin position="413"/>
        <end position="433"/>
    </location>
</feature>
<proteinExistence type="predicted"/>
<accession>A0A371X8X7</accession>
<feature type="transmembrane region" description="Helical" evidence="1">
    <location>
        <begin position="90"/>
        <end position="107"/>
    </location>
</feature>
<evidence type="ECO:0000313" key="2">
    <source>
        <dbReference type="EMBL" id="RFC65687.1"/>
    </source>
</evidence>
<feature type="transmembrane region" description="Helical" evidence="1">
    <location>
        <begin position="146"/>
        <end position="165"/>
    </location>
</feature>
<feature type="transmembrane region" description="Helical" evidence="1">
    <location>
        <begin position="119"/>
        <end position="140"/>
    </location>
</feature>
<evidence type="ECO:0000256" key="1">
    <source>
        <dbReference type="SAM" id="Phobius"/>
    </source>
</evidence>
<feature type="transmembrane region" description="Helical" evidence="1">
    <location>
        <begin position="345"/>
        <end position="364"/>
    </location>
</feature>
<feature type="transmembrane region" description="Helical" evidence="1">
    <location>
        <begin position="20"/>
        <end position="43"/>
    </location>
</feature>
<dbReference type="EMBL" id="QURN01000014">
    <property type="protein sequence ID" value="RFC65687.1"/>
    <property type="molecule type" value="Genomic_DNA"/>
</dbReference>
<protein>
    <recommendedName>
        <fullName evidence="4">Glycosyltransferase RgtA/B/C/D-like domain-containing protein</fullName>
    </recommendedName>
</protein>
<organism evidence="2 3">
    <name type="scientific">Mesorhizobium denitrificans</name>
    <dbReference type="NCBI Taxonomy" id="2294114"/>
    <lineage>
        <taxon>Bacteria</taxon>
        <taxon>Pseudomonadati</taxon>
        <taxon>Pseudomonadota</taxon>
        <taxon>Alphaproteobacteria</taxon>
        <taxon>Hyphomicrobiales</taxon>
        <taxon>Phyllobacteriaceae</taxon>
        <taxon>Mesorhizobium</taxon>
    </lineage>
</organism>
<name>A0A371X8X7_9HYPH</name>
<evidence type="ECO:0008006" key="4">
    <source>
        <dbReference type="Google" id="ProtNLM"/>
    </source>
</evidence>
<reference evidence="3" key="1">
    <citation type="submission" date="2018-08" db="EMBL/GenBank/DDBJ databases">
        <authorList>
            <person name="Im W.T."/>
        </authorList>
    </citation>
    <scope>NUCLEOTIDE SEQUENCE [LARGE SCALE GENOMIC DNA]</scope>
    <source>
        <strain evidence="3">LA-28</strain>
    </source>
</reference>
<sequence>MQSNPARSPFGNASPDRPQYLRTVIVAAPSLLALVLAYGFIVWNANKGFDITDESFYLLNIFYPNRNIGAVSEFGQYLGLFSDFYPHNVPFLRIFGVAFILCVSVYYSIFASRYLSSQFLIRTLLIIAFAISTLSIFRFWLITPSYNTFVLAGAMIVAASVIRSINRAGLLGEEIRIADALAIGGVLVAIGRPTSAIAVGGVAGLWIACVCPYRQTLRIGVAAVCVFILLFLLHAAFLGGGVEPFLTRVNFAKDLAATLDAGHTFGDAIGRVLTALRDVPGQMFSTPSLAGALVTLIVFFIGWPPRLHLNEKRMAQSCVAGVAALVAVTAYSTHVVQAVSSWGNLGVRLVLLLLGQFLFFKLAARLNGETFPKSNPEVANSSPVITALALASIALVAPFGGTGVMIGNSGTAFPLYVGSALFLAMAIIPPARWLLRVSVIYLLAFLPVLFLFYVSMMPYRLPESMSHQTNPITLAGSDSPILVDGATANWVNALRSGALEHGWSEGTPLIDMTGATPGAALVLGANAPVTPWIVGGYKGSKSFAASVLAAAGSEILKDAWILTAPTGAAKNDEAVLSEAGLDFPSGYEIAAEVTTGYRKEKQLLWKPVRKND</sequence>
<evidence type="ECO:0000313" key="3">
    <source>
        <dbReference type="Proteomes" id="UP000262379"/>
    </source>
</evidence>
<keyword evidence="3" id="KW-1185">Reference proteome</keyword>
<feature type="transmembrane region" description="Helical" evidence="1">
    <location>
        <begin position="439"/>
        <end position="459"/>
    </location>
</feature>
<keyword evidence="1" id="KW-1133">Transmembrane helix</keyword>
<keyword evidence="1" id="KW-0812">Transmembrane</keyword>
<feature type="transmembrane region" description="Helical" evidence="1">
    <location>
        <begin position="177"/>
        <end position="207"/>
    </location>
</feature>
<dbReference type="AlphaFoldDB" id="A0A371X8X7"/>
<keyword evidence="1" id="KW-0472">Membrane</keyword>